<accession>A0A4Y1QSP0</accession>
<proteinExistence type="predicted"/>
<organism evidence="1">
    <name type="scientific">Prunus dulcis</name>
    <name type="common">Almond</name>
    <name type="synonym">Amygdalus dulcis</name>
    <dbReference type="NCBI Taxonomy" id="3755"/>
    <lineage>
        <taxon>Eukaryota</taxon>
        <taxon>Viridiplantae</taxon>
        <taxon>Streptophyta</taxon>
        <taxon>Embryophyta</taxon>
        <taxon>Tracheophyta</taxon>
        <taxon>Spermatophyta</taxon>
        <taxon>Magnoliopsida</taxon>
        <taxon>eudicotyledons</taxon>
        <taxon>Gunneridae</taxon>
        <taxon>Pentapetalae</taxon>
        <taxon>rosids</taxon>
        <taxon>fabids</taxon>
        <taxon>Rosales</taxon>
        <taxon>Rosaceae</taxon>
        <taxon>Amygdaloideae</taxon>
        <taxon>Amygdaleae</taxon>
        <taxon>Prunus</taxon>
    </lineage>
</organism>
<gene>
    <name evidence="1" type="ORF">Prudu_003272</name>
</gene>
<sequence>MRTRFRLSPPP</sequence>
<reference evidence="1" key="1">
    <citation type="journal article" date="2019" name="Science">
        <title>Mutation of a bHLH transcription factor allowed almond domestication.</title>
        <authorList>
            <person name="Sanchez-Perez R."/>
            <person name="Pavan S."/>
            <person name="Mazzeo R."/>
            <person name="Moldovan C."/>
            <person name="Aiese Cigliano R."/>
            <person name="Del Cueto J."/>
            <person name="Ricciardi F."/>
            <person name="Lotti C."/>
            <person name="Ricciardi L."/>
            <person name="Dicenta F."/>
            <person name="Lopez-Marques R.L."/>
            <person name="Lindberg Moller B."/>
        </authorList>
    </citation>
    <scope>NUCLEOTIDE SEQUENCE</scope>
</reference>
<name>A0A4Y1QSP0_PRUDU</name>
<evidence type="ECO:0000313" key="1">
    <source>
        <dbReference type="EMBL" id="BBG94882.1"/>
    </source>
</evidence>
<dbReference type="EMBL" id="AP019297">
    <property type="protein sequence ID" value="BBG94882.1"/>
    <property type="molecule type" value="Genomic_DNA"/>
</dbReference>
<protein>
    <submittedName>
        <fullName evidence="1">Uncharacterized protein</fullName>
    </submittedName>
</protein>